<feature type="compositionally biased region" description="Low complexity" evidence="3">
    <location>
        <begin position="1149"/>
        <end position="1164"/>
    </location>
</feature>
<feature type="domain" description="Tyrosine specific protein phosphatases" evidence="5">
    <location>
        <begin position="90"/>
        <end position="154"/>
    </location>
</feature>
<feature type="compositionally biased region" description="Low complexity" evidence="3">
    <location>
        <begin position="2562"/>
        <end position="2573"/>
    </location>
</feature>
<dbReference type="PROSITE" id="PS50054">
    <property type="entry name" value="TYR_PHOSPHATASE_DUAL"/>
    <property type="match status" value="1"/>
</dbReference>
<feature type="compositionally biased region" description="Low complexity" evidence="3">
    <location>
        <begin position="672"/>
        <end position="689"/>
    </location>
</feature>
<dbReference type="CDD" id="cd14498">
    <property type="entry name" value="DSP"/>
    <property type="match status" value="1"/>
</dbReference>
<evidence type="ECO:0000313" key="6">
    <source>
        <dbReference type="EMBL" id="KAG2435577.1"/>
    </source>
</evidence>
<feature type="region of interest" description="Disordered" evidence="3">
    <location>
        <begin position="1864"/>
        <end position="1949"/>
    </location>
</feature>
<feature type="region of interest" description="Disordered" evidence="3">
    <location>
        <begin position="563"/>
        <end position="614"/>
    </location>
</feature>
<evidence type="ECO:0000256" key="3">
    <source>
        <dbReference type="SAM" id="MobiDB-lite"/>
    </source>
</evidence>
<accession>A0A835SYB6</accession>
<feature type="compositionally biased region" description="Low complexity" evidence="3">
    <location>
        <begin position="1236"/>
        <end position="1248"/>
    </location>
</feature>
<feature type="region of interest" description="Disordered" evidence="3">
    <location>
        <begin position="1066"/>
        <end position="1117"/>
    </location>
</feature>
<feature type="compositionally biased region" description="Gly residues" evidence="3">
    <location>
        <begin position="2328"/>
        <end position="2347"/>
    </location>
</feature>
<name>A0A835SYB6_9CHLO</name>
<feature type="compositionally biased region" description="Gly residues" evidence="3">
    <location>
        <begin position="1940"/>
        <end position="1949"/>
    </location>
</feature>
<dbReference type="InterPro" id="IPR029021">
    <property type="entry name" value="Prot-tyrosine_phosphatase-like"/>
</dbReference>
<feature type="region of interest" description="Disordered" evidence="3">
    <location>
        <begin position="1391"/>
        <end position="1423"/>
    </location>
</feature>
<feature type="region of interest" description="Disordered" evidence="3">
    <location>
        <begin position="672"/>
        <end position="705"/>
    </location>
</feature>
<evidence type="ECO:0000313" key="7">
    <source>
        <dbReference type="Proteomes" id="UP000613740"/>
    </source>
</evidence>
<feature type="compositionally biased region" description="Low complexity" evidence="3">
    <location>
        <begin position="2058"/>
        <end position="2070"/>
    </location>
</feature>
<protein>
    <recommendedName>
        <fullName evidence="8">Protein-serine/threonine phosphatase</fullName>
    </recommendedName>
</protein>
<feature type="region of interest" description="Disordered" evidence="3">
    <location>
        <begin position="2217"/>
        <end position="2351"/>
    </location>
</feature>
<feature type="compositionally biased region" description="Gly residues" evidence="3">
    <location>
        <begin position="1438"/>
        <end position="1461"/>
    </location>
</feature>
<feature type="region of interest" description="Disordered" evidence="3">
    <location>
        <begin position="1632"/>
        <end position="1651"/>
    </location>
</feature>
<proteinExistence type="predicted"/>
<feature type="region of interest" description="Disordered" evidence="3">
    <location>
        <begin position="387"/>
        <end position="443"/>
    </location>
</feature>
<feature type="compositionally biased region" description="Gly residues" evidence="3">
    <location>
        <begin position="1249"/>
        <end position="1265"/>
    </location>
</feature>
<feature type="compositionally biased region" description="Low complexity" evidence="3">
    <location>
        <begin position="296"/>
        <end position="312"/>
    </location>
</feature>
<feature type="compositionally biased region" description="Low complexity" evidence="3">
    <location>
        <begin position="2119"/>
        <end position="2145"/>
    </location>
</feature>
<dbReference type="GO" id="GO:0008579">
    <property type="term" value="F:JUN kinase phosphatase activity"/>
    <property type="evidence" value="ECO:0007669"/>
    <property type="project" value="TreeGrafter"/>
</dbReference>
<feature type="region of interest" description="Disordered" evidence="3">
    <location>
        <begin position="841"/>
        <end position="871"/>
    </location>
</feature>
<feature type="compositionally biased region" description="Gly residues" evidence="3">
    <location>
        <begin position="2291"/>
        <end position="2303"/>
    </location>
</feature>
<feature type="region of interest" description="Disordered" evidence="3">
    <location>
        <begin position="2562"/>
        <end position="2627"/>
    </location>
</feature>
<dbReference type="SUPFAM" id="SSF52799">
    <property type="entry name" value="(Phosphotyrosine protein) phosphatases II"/>
    <property type="match status" value="1"/>
</dbReference>
<feature type="compositionally biased region" description="Low complexity" evidence="3">
    <location>
        <begin position="1779"/>
        <end position="1791"/>
    </location>
</feature>
<feature type="region of interest" description="Disordered" evidence="3">
    <location>
        <begin position="514"/>
        <end position="539"/>
    </location>
</feature>
<feature type="compositionally biased region" description="Low complexity" evidence="3">
    <location>
        <begin position="2381"/>
        <end position="2390"/>
    </location>
</feature>
<dbReference type="InterPro" id="IPR000340">
    <property type="entry name" value="Dual-sp_phosphatase_cat-dom"/>
</dbReference>
<dbReference type="Gene3D" id="3.90.190.10">
    <property type="entry name" value="Protein tyrosine phosphatase superfamily"/>
    <property type="match status" value="1"/>
</dbReference>
<evidence type="ECO:0008006" key="8">
    <source>
        <dbReference type="Google" id="ProtNLM"/>
    </source>
</evidence>
<feature type="compositionally biased region" description="Low complexity" evidence="3">
    <location>
        <begin position="2499"/>
        <end position="2518"/>
    </location>
</feature>
<feature type="compositionally biased region" description="Gly residues" evidence="3">
    <location>
        <begin position="2247"/>
        <end position="2261"/>
    </location>
</feature>
<feature type="compositionally biased region" description="Polar residues" evidence="3">
    <location>
        <begin position="1991"/>
        <end position="2000"/>
    </location>
</feature>
<dbReference type="PROSITE" id="PS00383">
    <property type="entry name" value="TYR_PHOSPHATASE_1"/>
    <property type="match status" value="1"/>
</dbReference>
<dbReference type="PANTHER" id="PTHR46377">
    <property type="entry name" value="DUAL SPECIFICITY PROTEIN PHOSPHATASE 19"/>
    <property type="match status" value="1"/>
</dbReference>
<feature type="compositionally biased region" description="Low complexity" evidence="3">
    <location>
        <begin position="1885"/>
        <end position="1909"/>
    </location>
</feature>
<evidence type="ECO:0000256" key="2">
    <source>
        <dbReference type="ARBA" id="ARBA00022912"/>
    </source>
</evidence>
<feature type="compositionally biased region" description="Basic and acidic residues" evidence="3">
    <location>
        <begin position="2004"/>
        <end position="2013"/>
    </location>
</feature>
<dbReference type="PANTHER" id="PTHR46377:SF1">
    <property type="entry name" value="DUAL SPECIFICITY PROTEIN PHOSPHATASE 19"/>
    <property type="match status" value="1"/>
</dbReference>
<evidence type="ECO:0000259" key="5">
    <source>
        <dbReference type="PROSITE" id="PS50056"/>
    </source>
</evidence>
<feature type="compositionally biased region" description="Polar residues" evidence="3">
    <location>
        <begin position="572"/>
        <end position="582"/>
    </location>
</feature>
<feature type="compositionally biased region" description="Low complexity" evidence="3">
    <location>
        <begin position="2016"/>
        <end position="2045"/>
    </location>
</feature>
<feature type="compositionally biased region" description="Polar residues" evidence="3">
    <location>
        <begin position="1555"/>
        <end position="1566"/>
    </location>
</feature>
<dbReference type="EMBL" id="JAEHOD010000052">
    <property type="protein sequence ID" value="KAG2435577.1"/>
    <property type="molecule type" value="Genomic_DNA"/>
</dbReference>
<dbReference type="InterPro" id="IPR016130">
    <property type="entry name" value="Tyr_Pase_AS"/>
</dbReference>
<feature type="region of interest" description="Disordered" evidence="3">
    <location>
        <begin position="1227"/>
        <end position="1283"/>
    </location>
</feature>
<feature type="compositionally biased region" description="Low complexity" evidence="3">
    <location>
        <begin position="2226"/>
        <end position="2246"/>
    </location>
</feature>
<feature type="compositionally biased region" description="Low complexity" evidence="3">
    <location>
        <begin position="1575"/>
        <end position="1585"/>
    </location>
</feature>
<feature type="compositionally biased region" description="Low complexity" evidence="3">
    <location>
        <begin position="860"/>
        <end position="870"/>
    </location>
</feature>
<feature type="region of interest" description="Disordered" evidence="3">
    <location>
        <begin position="2118"/>
        <end position="2179"/>
    </location>
</feature>
<evidence type="ECO:0000259" key="4">
    <source>
        <dbReference type="PROSITE" id="PS50054"/>
    </source>
</evidence>
<feature type="region of interest" description="Disordered" evidence="3">
    <location>
        <begin position="296"/>
        <end position="316"/>
    </location>
</feature>
<organism evidence="6 7">
    <name type="scientific">Chlamydomonas schloesseri</name>
    <dbReference type="NCBI Taxonomy" id="2026947"/>
    <lineage>
        <taxon>Eukaryota</taxon>
        <taxon>Viridiplantae</taxon>
        <taxon>Chlorophyta</taxon>
        <taxon>core chlorophytes</taxon>
        <taxon>Chlorophyceae</taxon>
        <taxon>CS clade</taxon>
        <taxon>Chlamydomonadales</taxon>
        <taxon>Chlamydomonadaceae</taxon>
        <taxon>Chlamydomonas</taxon>
    </lineage>
</organism>
<feature type="compositionally biased region" description="Polar residues" evidence="3">
    <location>
        <begin position="1408"/>
        <end position="1418"/>
    </location>
</feature>
<feature type="domain" description="Tyrosine-protein phosphatase" evidence="4">
    <location>
        <begin position="30"/>
        <end position="173"/>
    </location>
</feature>
<dbReference type="PROSITE" id="PS50056">
    <property type="entry name" value="TYR_PHOSPHATASE_2"/>
    <property type="match status" value="1"/>
</dbReference>
<feature type="region of interest" description="Disordered" evidence="3">
    <location>
        <begin position="2058"/>
        <end position="2079"/>
    </location>
</feature>
<evidence type="ECO:0000256" key="1">
    <source>
        <dbReference type="ARBA" id="ARBA00022801"/>
    </source>
</evidence>
<gene>
    <name evidence="6" type="ORF">HYH02_011870</name>
</gene>
<feature type="compositionally biased region" description="Low complexity" evidence="3">
    <location>
        <begin position="2166"/>
        <end position="2179"/>
    </location>
</feature>
<feature type="region of interest" description="Disordered" evidence="3">
    <location>
        <begin position="1985"/>
        <end position="2045"/>
    </location>
</feature>
<feature type="compositionally biased region" description="Low complexity" evidence="3">
    <location>
        <begin position="410"/>
        <end position="443"/>
    </location>
</feature>
<feature type="region of interest" description="Disordered" evidence="3">
    <location>
        <begin position="213"/>
        <end position="238"/>
    </location>
</feature>
<feature type="region of interest" description="Disordered" evidence="3">
    <location>
        <begin position="1770"/>
        <end position="1791"/>
    </location>
</feature>
<dbReference type="SMART" id="SM00195">
    <property type="entry name" value="DSPc"/>
    <property type="match status" value="1"/>
</dbReference>
<feature type="compositionally biased region" description="Low complexity" evidence="3">
    <location>
        <begin position="594"/>
        <end position="614"/>
    </location>
</feature>
<feature type="compositionally biased region" description="Polar residues" evidence="3">
    <location>
        <begin position="1910"/>
        <end position="1922"/>
    </location>
</feature>
<dbReference type="GO" id="GO:0005737">
    <property type="term" value="C:cytoplasm"/>
    <property type="evidence" value="ECO:0007669"/>
    <property type="project" value="TreeGrafter"/>
</dbReference>
<dbReference type="Proteomes" id="UP000613740">
    <property type="component" value="Unassembled WGS sequence"/>
</dbReference>
<feature type="region of interest" description="Disordered" evidence="3">
    <location>
        <begin position="1146"/>
        <end position="1178"/>
    </location>
</feature>
<feature type="compositionally biased region" description="Gly residues" evidence="3">
    <location>
        <begin position="1875"/>
        <end position="1884"/>
    </location>
</feature>
<dbReference type="InterPro" id="IPR000387">
    <property type="entry name" value="Tyr_Pase_dom"/>
</dbReference>
<keyword evidence="2" id="KW-0904">Protein phosphatase</keyword>
<dbReference type="Pfam" id="PF00782">
    <property type="entry name" value="DSPc"/>
    <property type="match status" value="1"/>
</dbReference>
<dbReference type="InterPro" id="IPR020422">
    <property type="entry name" value="TYR_PHOSPHATASE_DUAL_dom"/>
</dbReference>
<feature type="region of interest" description="Disordered" evidence="3">
    <location>
        <begin position="2374"/>
        <end position="2418"/>
    </location>
</feature>
<comment type="caution">
    <text evidence="6">The sequence shown here is derived from an EMBL/GenBank/DDBJ whole genome shotgun (WGS) entry which is preliminary data.</text>
</comment>
<feature type="region of interest" description="Disordered" evidence="3">
    <location>
        <begin position="2492"/>
        <end position="2518"/>
    </location>
</feature>
<dbReference type="OrthoDB" id="552813at2759"/>
<keyword evidence="7" id="KW-1185">Reference proteome</keyword>
<sequence>MQPAGNSFWHAKAAIAKQFARKPPIQADTRDTLCEIARGLYLSSCHLEAQRDTLKQANITHVLQVGTELTPTHPGLFLYKNIPVLDLEEEDLVKYFQECFRFIDAGREAAGAVLVHCAAGISRSATVVIAYLMAHGSLSLEDARSAVKAARPAINPNQGFLLQLQLFQEAGFSTEGWQPWNLDRFLQVRSAAYPRAEAVPAGNADVRGACEVAPPELSREESLSAANSPVQSPARKGRPLRPVALLAAGAAAAGAGGGGGGGAGPSRMGVVAASLASGEVGGADAAAEQAAAATETTGGVSSSASGSSMTGARVSASGGFGRAGVPLPLPLPLPLLPPPPPMGLVPSPLTSPHKLYPQQQHQLDAMGAGPRSSLHDQVWTRPYAHSAVHAAPPPPPLPGHGPRHTISGIPDASSSSQWAWAAQRGQAPGAAAPQPSAPPSASLLIAPPAADAVEEGSGAAALGLDGAGGAGWTGVAGHGSSYARPPLSPPPMGFGGGGAAATWASSAAISPAGAVPGSQLPPRTGFRASGPGGRASTSGVWSVDQAAVRGTSAYAAAAAAATTAGPPAWGSQAGTGISTWGTPNYVHPHRQHASHSQPPQSLSQQGFPPQQTMSVPLQLSGGGGLPAGAGAAAAAAAGLSVAVAQPPIAAPELSQEHGSAGQGASVAAVAELQEESSAGGSASGNEGPATAAGRRHHAPRRSMSDSLPGMLARVLADAGAGAGSGELSTSAAAAVAGAATVTGATTAAISAGGDQGSCQPYRMSDAGAGAAMPRYPRVSGSGTGMVPPPPPPRQSYDGSVGGAEVWVGHVSTGGARISMNGSGGSLLAGVGADLAWGAPASPPATLPGVPGTAREGEGRAQGAEAASASTPGLTWAQTPVLTPAGLDRTPSKAMATPKMRAAAAAMAAAAAQLPPSASPDSMISRTVRELFGAASGEGLAATAGTTEEAEGQEADPTGAREALLAMTAPGVRSDADLVVSRSNSMGGAAAGLAAAAAAASASASGSASGSAAAAEGAAGAQGPGRGGRGGASALAAAGGAAATAAAPGGGGKGASRLATATFADSGVGLGPPRLSEGGYALGSQPSVDGRSNGGSSGSAGGTGTGHGGTAAPAGAGPGLGRVSAPSAMAYNTSASGLAAFLAPQARTEAQPSAGGTPPSSAPVPMTTGPAAPGSQPLDLPVKRLSIRSRAAGSSAGGSSAAGDSGAEVGTPIHKRVLRSLTSLLRVGGGSPGSSAGGAVSADAGSEASSGGGAGGGPGKTGGAPASGGSSPAAEEQARAAPRRRLWSSTDNLASGAAAAAAAAAARASAAVPTAAAPSSSAGVNTADSGADGAAAAAAPPMLVDDATAAAAASRGAGADVLLPRRAQPPLLAPDSIPGSPALFQPAVGVAAGQHGDPADLPPRRRSDTGSVASPTTTMIYGAGRGGGGGGLGAGAGAGGGAVGGPHSASGGGEFGPYGPGGLLHRKPSRSGNASPAHTEPGGMSQTQAQAPQPLPLPLLPRPQVGVGMRPRRSDGGPVTDGAGATLNTSDDGWHGVAAAASVPPHSWSNGGAAATASSIPDSSATGLISPARPLAAGSADAPPYGGASGGGAGGHPAPMGLLPDCADVDDQASWGVDLDSLPAAPFRWAEPEPAAAPGARSSAGPGAGASGAAAAAGAEAAAEGGWAPGLPGFPARPMSVDGSAAGPPARVATAAAPGFAQQGRGAGRSVGAVTSSSQCSASSTAFMSASAAAAAAAAGGGGGGPLTAVNGGIAVPEPGVFNNDTLRPAMLEPSGQLSPPAASPAGAAAATRPPPLDMAVVPPPPLTAVALQAHGGGAAAVAAATAGASVSGAMARRPRTSYSGALSMMVPPASMAVGGRTSGIFPPSPLPSPGPVGGASGGGASAASAVPWTAPGPGVTSGPPSTTHSATASPLPSSQQHFGGSEAGSPSPRQRPQLQSGGGAVGEGGASVLVAGATGASSGGPDGRAVWGGSRATADISSMMSELPASPAQQPGSQLRSRVAPRDHARQPRSDGPAGSAAPRTSSGSGAAGAPRSLPPAAGTSAAVAATARAAAAPRSTSAGSSALPQSGGGLGAAGGASIAAAAGQPAAGGDARPGRSDDGFDITRIWEHLRAVRQQQHQELQQQQEQQAAAAAGAGLHSQSSPIPPPIFRSEGGASDTSTVPLAVSSPNALSSSSNATTALAISSSPTFAAGDGAATAAAALAAASAAAVARTSNGGGTVAGGSATARSSTSREAPASAPAGFAGGGGGGGRQGGGFASPASSSAASSSVVSPRAPPAMMRESTFDGSGGGGGGGGGGTADVHAPAVLEGSPSPSHRVPLRPARGGGGGGGAGAGNGGSGGGRPDASLLRPVLGIRRLLPMPSPSCIVATPTGTPRAVRSGSVGAATSGGGHDGAGPADASGTSHPPRRGSVDSSVRVKAAAAAAAAASLVAMLGLPPQAAEDTSLPPDTFGVATAVAPAASAVASPFGGTAGLPAFPAVGPDADAGQQLGAARSASSVLPSPGGSSSGAGSARGSLRAMLPVELTQQQGDTAAAAAAANVPVTGTAATAATASEVASGAHSSSVASGANRSALLPSRSTSMEQSAAAAAAAASPMWSPSAVRSPCVVAGSHSGSEDGAPQQQ</sequence>
<reference evidence="6" key="1">
    <citation type="journal article" date="2020" name="bioRxiv">
        <title>Comparative genomics of Chlamydomonas.</title>
        <authorList>
            <person name="Craig R.J."/>
            <person name="Hasan A.R."/>
            <person name="Ness R.W."/>
            <person name="Keightley P.D."/>
        </authorList>
    </citation>
    <scope>NUCLEOTIDE SEQUENCE</scope>
    <source>
        <strain evidence="6">CCAP 11/173</strain>
    </source>
</reference>
<feature type="compositionally biased region" description="Low complexity" evidence="3">
    <location>
        <begin position="2262"/>
        <end position="2277"/>
    </location>
</feature>
<feature type="region of interest" description="Disordered" evidence="3">
    <location>
        <begin position="1438"/>
        <end position="1592"/>
    </location>
</feature>
<feature type="compositionally biased region" description="Gly residues" evidence="3">
    <location>
        <begin position="1091"/>
        <end position="1108"/>
    </location>
</feature>
<keyword evidence="1" id="KW-0378">Hydrolase</keyword>